<evidence type="ECO:0000256" key="14">
    <source>
        <dbReference type="ARBA" id="ARBA00038342"/>
    </source>
</evidence>
<evidence type="ECO:0000256" key="3">
    <source>
        <dbReference type="ARBA" id="ARBA00004906"/>
    </source>
</evidence>
<evidence type="ECO:0000256" key="13">
    <source>
        <dbReference type="ARBA" id="ARBA00023136"/>
    </source>
</evidence>
<dbReference type="InterPro" id="IPR013083">
    <property type="entry name" value="Znf_RING/FYVE/PHD"/>
</dbReference>
<evidence type="ECO:0000313" key="18">
    <source>
        <dbReference type="Proteomes" id="UP000054359"/>
    </source>
</evidence>
<evidence type="ECO:0000256" key="4">
    <source>
        <dbReference type="ARBA" id="ARBA00012251"/>
    </source>
</evidence>
<dbReference type="Gene3D" id="3.30.40.10">
    <property type="entry name" value="Zinc/RING finger domain, C3HC4 (zinc finger)"/>
    <property type="match status" value="1"/>
</dbReference>
<dbReference type="SUPFAM" id="SSF57850">
    <property type="entry name" value="RING/U-box"/>
    <property type="match status" value="1"/>
</dbReference>
<dbReference type="CDD" id="cd16632">
    <property type="entry name" value="mRING-HC-C4C4_RBR_RNF144"/>
    <property type="match status" value="1"/>
</dbReference>
<dbReference type="PROSITE" id="PS50089">
    <property type="entry name" value="ZF_RING_2"/>
    <property type="match status" value="1"/>
</dbReference>
<comment type="catalytic activity">
    <reaction evidence="1">
        <text>[E2 ubiquitin-conjugating enzyme]-S-ubiquitinyl-L-cysteine + [acceptor protein]-L-lysine = [E2 ubiquitin-conjugating enzyme]-L-cysteine + [acceptor protein]-N(6)-ubiquitinyl-L-lysine.</text>
        <dbReference type="EC" id="2.3.2.31"/>
    </reaction>
</comment>
<evidence type="ECO:0000256" key="12">
    <source>
        <dbReference type="ARBA" id="ARBA00022989"/>
    </source>
</evidence>
<name>A0A087T6Z2_STEMI</name>
<organism evidence="17 18">
    <name type="scientific">Stegodyphus mimosarum</name>
    <name type="common">African social velvet spider</name>
    <dbReference type="NCBI Taxonomy" id="407821"/>
    <lineage>
        <taxon>Eukaryota</taxon>
        <taxon>Metazoa</taxon>
        <taxon>Ecdysozoa</taxon>
        <taxon>Arthropoda</taxon>
        <taxon>Chelicerata</taxon>
        <taxon>Arachnida</taxon>
        <taxon>Araneae</taxon>
        <taxon>Araneomorphae</taxon>
        <taxon>Entelegynae</taxon>
        <taxon>Eresoidea</taxon>
        <taxon>Eresidae</taxon>
        <taxon>Stegodyphus</taxon>
    </lineage>
</organism>
<evidence type="ECO:0000256" key="15">
    <source>
        <dbReference type="PROSITE-ProRule" id="PRU00175"/>
    </source>
</evidence>
<dbReference type="OrthoDB" id="69641at2759"/>
<evidence type="ECO:0000256" key="6">
    <source>
        <dbReference type="ARBA" id="ARBA00022692"/>
    </source>
</evidence>
<dbReference type="GO" id="GO:0005737">
    <property type="term" value="C:cytoplasm"/>
    <property type="evidence" value="ECO:0007669"/>
    <property type="project" value="UniProtKB-ARBA"/>
</dbReference>
<keyword evidence="10" id="KW-0833">Ubl conjugation pathway</keyword>
<dbReference type="InterPro" id="IPR001841">
    <property type="entry name" value="Znf_RING"/>
</dbReference>
<evidence type="ECO:0000313" key="17">
    <source>
        <dbReference type="EMBL" id="KFM60881.1"/>
    </source>
</evidence>
<evidence type="ECO:0000256" key="10">
    <source>
        <dbReference type="ARBA" id="ARBA00022786"/>
    </source>
</evidence>
<keyword evidence="12" id="KW-1133">Transmembrane helix</keyword>
<keyword evidence="9 15" id="KW-0863">Zinc-finger</keyword>
<dbReference type="EC" id="2.3.2.31" evidence="4"/>
<evidence type="ECO:0000256" key="1">
    <source>
        <dbReference type="ARBA" id="ARBA00001798"/>
    </source>
</evidence>
<comment type="subcellular location">
    <subcellularLocation>
        <location evidence="2">Membrane</location>
        <topology evidence="2">Single-pass membrane protein</topology>
    </subcellularLocation>
</comment>
<keyword evidence="6" id="KW-0812">Transmembrane</keyword>
<keyword evidence="18" id="KW-1185">Reference proteome</keyword>
<dbReference type="GO" id="GO:0031090">
    <property type="term" value="C:organelle membrane"/>
    <property type="evidence" value="ECO:0007669"/>
    <property type="project" value="UniProtKB-ARBA"/>
</dbReference>
<dbReference type="STRING" id="407821.A0A087T6Z2"/>
<comment type="pathway">
    <text evidence="3">Protein modification; protein ubiquitination.</text>
</comment>
<evidence type="ECO:0000256" key="7">
    <source>
        <dbReference type="ARBA" id="ARBA00022723"/>
    </source>
</evidence>
<comment type="similarity">
    <text evidence="14">Belongs to the RBR family. RNF144 subfamily.</text>
</comment>
<accession>A0A087T6Z2</accession>
<keyword evidence="8" id="KW-0677">Repeat</keyword>
<evidence type="ECO:0000256" key="2">
    <source>
        <dbReference type="ARBA" id="ARBA00004167"/>
    </source>
</evidence>
<feature type="non-terminal residue" evidence="17">
    <location>
        <position position="245"/>
    </location>
</feature>
<reference evidence="17 18" key="1">
    <citation type="submission" date="2013-11" db="EMBL/GenBank/DDBJ databases">
        <title>Genome sequencing of Stegodyphus mimosarum.</title>
        <authorList>
            <person name="Bechsgaard J."/>
        </authorList>
    </citation>
    <scope>NUCLEOTIDE SEQUENCE [LARGE SCALE GENOMIC DNA]</scope>
</reference>
<evidence type="ECO:0000256" key="11">
    <source>
        <dbReference type="ARBA" id="ARBA00022833"/>
    </source>
</evidence>
<evidence type="ECO:0000256" key="8">
    <source>
        <dbReference type="ARBA" id="ARBA00022737"/>
    </source>
</evidence>
<feature type="domain" description="RING-type" evidence="16">
    <location>
        <begin position="186"/>
        <end position="231"/>
    </location>
</feature>
<evidence type="ECO:0000256" key="9">
    <source>
        <dbReference type="ARBA" id="ARBA00022771"/>
    </source>
</evidence>
<gene>
    <name evidence="17" type="ORF">X975_16558</name>
</gene>
<dbReference type="GO" id="GO:0008270">
    <property type="term" value="F:zinc ion binding"/>
    <property type="evidence" value="ECO:0007669"/>
    <property type="project" value="UniProtKB-KW"/>
</dbReference>
<protein>
    <recommendedName>
        <fullName evidence="4">RBR-type E3 ubiquitin transferase</fullName>
        <ecNumber evidence="4">2.3.2.31</ecNumber>
    </recommendedName>
</protein>
<dbReference type="AlphaFoldDB" id="A0A087T6Z2"/>
<evidence type="ECO:0000259" key="16">
    <source>
        <dbReference type="PROSITE" id="PS50089"/>
    </source>
</evidence>
<dbReference type="GO" id="GO:0061630">
    <property type="term" value="F:ubiquitin protein ligase activity"/>
    <property type="evidence" value="ECO:0007669"/>
    <property type="project" value="UniProtKB-EC"/>
</dbReference>
<sequence length="245" mass="27000">MAPQGDHSVSKSKCHLEGRDGKQKLFSFRWLLRKSKSSRSAKEMMQPEKPASVPSSKSCDAGMTAFEAVDRCPRVLLWKLLPSTGKIVGHGKSSACAVREKLPLRTSFSCNDVYSMVPTVNVLCSTESSQDLNPTNQNSSRMKYPSLSWYRLCKSSTHSGNLDNFAKASPYLSTKLSSHSQHNVLCKLCLTMVSASNMYTLRDCNCVFCVMCLQQYLLINIKEGNVTVTCPDAECSTSGKILGSE</sequence>
<dbReference type="EMBL" id="KK113716">
    <property type="protein sequence ID" value="KFM60881.1"/>
    <property type="molecule type" value="Genomic_DNA"/>
</dbReference>
<keyword evidence="7" id="KW-0479">Metal-binding</keyword>
<proteinExistence type="inferred from homology"/>
<dbReference type="FunFam" id="3.30.40.10:FF:000051">
    <property type="entry name" value="RBR-type E3 ubiquitin transferase"/>
    <property type="match status" value="1"/>
</dbReference>
<keyword evidence="5" id="KW-0808">Transferase</keyword>
<dbReference type="Proteomes" id="UP000054359">
    <property type="component" value="Unassembled WGS sequence"/>
</dbReference>
<keyword evidence="13" id="KW-0472">Membrane</keyword>
<keyword evidence="11" id="KW-0862">Zinc</keyword>
<evidence type="ECO:0000256" key="5">
    <source>
        <dbReference type="ARBA" id="ARBA00022679"/>
    </source>
</evidence>